<dbReference type="AlphaFoldDB" id="A0A8H7PAD0"/>
<dbReference type="InterPro" id="IPR052711">
    <property type="entry name" value="Zinc_ADH-like"/>
</dbReference>
<dbReference type="GO" id="GO:0016491">
    <property type="term" value="F:oxidoreductase activity"/>
    <property type="evidence" value="ECO:0007669"/>
    <property type="project" value="InterPro"/>
</dbReference>
<dbReference type="InterPro" id="IPR013149">
    <property type="entry name" value="ADH-like_C"/>
</dbReference>
<feature type="domain" description="Enoyl reductase (ER)" evidence="1">
    <location>
        <begin position="17"/>
        <end position="347"/>
    </location>
</feature>
<gene>
    <name evidence="2" type="ORF">IEO21_01241</name>
</gene>
<dbReference type="CDD" id="cd08276">
    <property type="entry name" value="MDR7"/>
    <property type="match status" value="1"/>
</dbReference>
<dbReference type="SUPFAM" id="SSF51735">
    <property type="entry name" value="NAD(P)-binding Rossmann-fold domains"/>
    <property type="match status" value="1"/>
</dbReference>
<reference evidence="2" key="2">
    <citation type="journal article" name="Front. Microbiol.">
        <title>Degradative Capacity of Two Strains of Rhodonia placenta: From Phenotype to Genotype.</title>
        <authorList>
            <person name="Kolle M."/>
            <person name="Horta M.A.C."/>
            <person name="Nowrousian M."/>
            <person name="Ohm R.A."/>
            <person name="Benz J.P."/>
            <person name="Pilgard A."/>
        </authorList>
    </citation>
    <scope>NUCLEOTIDE SEQUENCE</scope>
    <source>
        <strain evidence="2">FPRL280</strain>
    </source>
</reference>
<evidence type="ECO:0000259" key="1">
    <source>
        <dbReference type="SMART" id="SM00829"/>
    </source>
</evidence>
<dbReference type="Proteomes" id="UP000639403">
    <property type="component" value="Unassembled WGS sequence"/>
</dbReference>
<accession>A0A8H7PAD0</accession>
<dbReference type="InterPro" id="IPR036291">
    <property type="entry name" value="NAD(P)-bd_dom_sf"/>
</dbReference>
<protein>
    <recommendedName>
        <fullName evidence="1">Enoyl reductase (ER) domain-containing protein</fullName>
    </recommendedName>
</protein>
<dbReference type="SMART" id="SM00829">
    <property type="entry name" value="PKS_ER"/>
    <property type="match status" value="1"/>
</dbReference>
<dbReference type="PANTHER" id="PTHR45033">
    <property type="match status" value="1"/>
</dbReference>
<reference evidence="2" key="1">
    <citation type="submission" date="2020-11" db="EMBL/GenBank/DDBJ databases">
        <authorList>
            <person name="Koelle M."/>
            <person name="Horta M.A.C."/>
            <person name="Nowrousian M."/>
            <person name="Ohm R.A."/>
            <person name="Benz P."/>
            <person name="Pilgard A."/>
        </authorList>
    </citation>
    <scope>NUCLEOTIDE SEQUENCE</scope>
    <source>
        <strain evidence="2">FPRL280</strain>
    </source>
</reference>
<sequence length="352" mass="37618">MPIPTTTREYRLPKVDGFHNLTIREASIRPPKSSEVLVKVHAVSLQLTDLRQYRDLVVAKGQYPLGQKDNVVPGSDMAGEILAVGDEVKGWSVGDRVCANFAVDHIFGDVTEEIKLTGLGAPIDGVLTEYKLLPAHSLVRVPEHLSYEEASTLPCAAVTAYNALMGPNPLKGGDYVLVQGTGGVSIFGLQLAVASGATVIATSSSDSKLEIAKQLGAKHLINYKKTPDWGKEVLKITGGRGVDHIIEVGGPGTITQSVQCIRYAGSVHVIGFVAGAGDVSQLPFQVLGKAVILRGILIGSRTQFEDMNKLIAASGLKPVVDKVFPFEETRAAYEYLDSQKHVGKVVIKVAKD</sequence>
<dbReference type="InterPro" id="IPR020843">
    <property type="entry name" value="ER"/>
</dbReference>
<dbReference type="SUPFAM" id="SSF50129">
    <property type="entry name" value="GroES-like"/>
    <property type="match status" value="1"/>
</dbReference>
<dbReference type="Pfam" id="PF00107">
    <property type="entry name" value="ADH_zinc_N"/>
    <property type="match status" value="1"/>
</dbReference>
<evidence type="ECO:0000313" key="3">
    <source>
        <dbReference type="Proteomes" id="UP000639403"/>
    </source>
</evidence>
<organism evidence="2 3">
    <name type="scientific">Rhodonia placenta</name>
    <dbReference type="NCBI Taxonomy" id="104341"/>
    <lineage>
        <taxon>Eukaryota</taxon>
        <taxon>Fungi</taxon>
        <taxon>Dikarya</taxon>
        <taxon>Basidiomycota</taxon>
        <taxon>Agaricomycotina</taxon>
        <taxon>Agaricomycetes</taxon>
        <taxon>Polyporales</taxon>
        <taxon>Adustoporiaceae</taxon>
        <taxon>Rhodonia</taxon>
    </lineage>
</organism>
<name>A0A8H7PAD0_9APHY</name>
<dbReference type="InterPro" id="IPR011032">
    <property type="entry name" value="GroES-like_sf"/>
</dbReference>
<comment type="caution">
    <text evidence="2">The sequence shown here is derived from an EMBL/GenBank/DDBJ whole genome shotgun (WGS) entry which is preliminary data.</text>
</comment>
<dbReference type="Gene3D" id="3.90.180.10">
    <property type="entry name" value="Medium-chain alcohol dehydrogenases, catalytic domain"/>
    <property type="match status" value="1"/>
</dbReference>
<dbReference type="Pfam" id="PF08240">
    <property type="entry name" value="ADH_N"/>
    <property type="match status" value="1"/>
</dbReference>
<proteinExistence type="predicted"/>
<evidence type="ECO:0000313" key="2">
    <source>
        <dbReference type="EMBL" id="KAF9820798.1"/>
    </source>
</evidence>
<dbReference type="InterPro" id="IPR013154">
    <property type="entry name" value="ADH-like_N"/>
</dbReference>
<dbReference type="Gene3D" id="3.40.50.720">
    <property type="entry name" value="NAD(P)-binding Rossmann-like Domain"/>
    <property type="match status" value="1"/>
</dbReference>
<dbReference type="PANTHER" id="PTHR45033:SF2">
    <property type="entry name" value="ZINC-TYPE ALCOHOL DEHYDROGENASE-LIKE PROTEIN C1773.06C"/>
    <property type="match status" value="1"/>
</dbReference>
<dbReference type="EMBL" id="JADOXO010000008">
    <property type="protein sequence ID" value="KAF9820798.1"/>
    <property type="molecule type" value="Genomic_DNA"/>
</dbReference>